<dbReference type="PANTHER" id="PTHR21974">
    <property type="entry name" value="RE15880P"/>
    <property type="match status" value="1"/>
</dbReference>
<feature type="compositionally biased region" description="Basic residues" evidence="2">
    <location>
        <begin position="528"/>
        <end position="537"/>
    </location>
</feature>
<dbReference type="WBParaSite" id="SMUV_0000052601-mRNA-1">
    <property type="protein sequence ID" value="SMUV_0000052601-mRNA-1"/>
    <property type="gene ID" value="SMUV_0000052601"/>
</dbReference>
<evidence type="ECO:0000256" key="2">
    <source>
        <dbReference type="SAM" id="MobiDB-lite"/>
    </source>
</evidence>
<sequence>MGLVLDRCKHQDIRYTLKPFFLFKKQLNEKEEKLDDGEDSTKLPEKEKFEDNEATPKIEEDDKKKVNKTSVDLYAAVRFTRITVIILQEYISLEKYAHRCEQKSILKKLEKQTILADNVKKTLDQLEATFKELKKQTDKEKADVDNMEQPTVRSFLKQQGTWSDRYNKEHSEYLEALNKQEIAEKEMNAARKQYDRAARIAEIYKQQCDKLREVHEKQNKILVSLFGSDYASEKETRLETELEDTTEWQQRVSLAKFKWTNGRVLLVHACTQMAFGITRWKGLEKIDPENTRMRYFAAAEARNNFIAAGQNVQSCRIYLGKKVKFPYCTEEEMEEMDRTINLSFNDIQSNATLKKALTVYKHTHKKVAALVQWFDKVINETILKDLEKADDEIVKKQRQLREERLRFLKKHCKEIIGKELKFEYEDDKIDELDKELLALESEKDTENEENGKQLTEILNLSQPNGKDPASLNQSQLAPIPDKDALFGDVKQKLDEYGSIRKEIEKRNLLEREKQEIELQEKIKLRSQNGRRARKSKKSSTTENDETESEKKNNDE</sequence>
<feature type="coiled-coil region" evidence="1">
    <location>
        <begin position="379"/>
        <end position="449"/>
    </location>
</feature>
<accession>A0A0N5A8W4</accession>
<dbReference type="Proteomes" id="UP000046393">
    <property type="component" value="Unplaced"/>
</dbReference>
<dbReference type="PANTHER" id="PTHR21974:SF2">
    <property type="entry name" value="RE15880P"/>
    <property type="match status" value="1"/>
</dbReference>
<keyword evidence="1" id="KW-0175">Coiled coil</keyword>
<feature type="region of interest" description="Disordered" evidence="2">
    <location>
        <begin position="521"/>
        <end position="555"/>
    </location>
</feature>
<proteinExistence type="predicted"/>
<reference evidence="4" key="1">
    <citation type="submission" date="2017-02" db="UniProtKB">
        <authorList>
            <consortium name="WormBaseParasite"/>
        </authorList>
    </citation>
    <scope>IDENTIFICATION</scope>
</reference>
<feature type="coiled-coil region" evidence="1">
    <location>
        <begin position="109"/>
        <end position="143"/>
    </location>
</feature>
<feature type="coiled-coil region" evidence="1">
    <location>
        <begin position="173"/>
        <end position="207"/>
    </location>
</feature>
<evidence type="ECO:0000313" key="4">
    <source>
        <dbReference type="WBParaSite" id="SMUV_0000052601-mRNA-1"/>
    </source>
</evidence>
<dbReference type="STRING" id="451379.A0A0N5A8W4"/>
<dbReference type="AlphaFoldDB" id="A0A0N5A8W4"/>
<feature type="region of interest" description="Disordered" evidence="2">
    <location>
        <begin position="31"/>
        <end position="61"/>
    </location>
</feature>
<name>A0A0N5A8W4_9BILA</name>
<protein>
    <submittedName>
        <fullName evidence="4">DUF4200 domain-containing protein</fullName>
    </submittedName>
</protein>
<dbReference type="GO" id="GO:0005929">
    <property type="term" value="C:cilium"/>
    <property type="evidence" value="ECO:0007669"/>
    <property type="project" value="TreeGrafter"/>
</dbReference>
<evidence type="ECO:0000313" key="3">
    <source>
        <dbReference type="Proteomes" id="UP000046393"/>
    </source>
</evidence>
<evidence type="ECO:0000256" key="1">
    <source>
        <dbReference type="SAM" id="Coils"/>
    </source>
</evidence>
<organism evidence="3 4">
    <name type="scientific">Syphacia muris</name>
    <dbReference type="NCBI Taxonomy" id="451379"/>
    <lineage>
        <taxon>Eukaryota</taxon>
        <taxon>Metazoa</taxon>
        <taxon>Ecdysozoa</taxon>
        <taxon>Nematoda</taxon>
        <taxon>Chromadorea</taxon>
        <taxon>Rhabditida</taxon>
        <taxon>Spirurina</taxon>
        <taxon>Oxyuridomorpha</taxon>
        <taxon>Oxyuroidea</taxon>
        <taxon>Oxyuridae</taxon>
        <taxon>Syphacia</taxon>
    </lineage>
</organism>
<keyword evidence="3" id="KW-1185">Reference proteome</keyword>